<organism evidence="9 10">
    <name type="scientific">Aspergillus tamarii</name>
    <dbReference type="NCBI Taxonomy" id="41984"/>
    <lineage>
        <taxon>Eukaryota</taxon>
        <taxon>Fungi</taxon>
        <taxon>Dikarya</taxon>
        <taxon>Ascomycota</taxon>
        <taxon>Pezizomycotina</taxon>
        <taxon>Eurotiomycetes</taxon>
        <taxon>Eurotiomycetidae</taxon>
        <taxon>Eurotiales</taxon>
        <taxon>Aspergillaceae</taxon>
        <taxon>Aspergillus</taxon>
        <taxon>Aspergillus subgen. Circumdati</taxon>
    </lineage>
</organism>
<dbReference type="AlphaFoldDB" id="A0A5N6UP23"/>
<dbReference type="GO" id="GO:0008270">
    <property type="term" value="F:zinc ion binding"/>
    <property type="evidence" value="ECO:0007669"/>
    <property type="project" value="InterPro"/>
</dbReference>
<dbReference type="SUPFAM" id="SSF57701">
    <property type="entry name" value="Zn2/Cys6 DNA-binding domain"/>
    <property type="match status" value="1"/>
</dbReference>
<evidence type="ECO:0000256" key="5">
    <source>
        <dbReference type="ARBA" id="ARBA00023163"/>
    </source>
</evidence>
<dbReference type="InterPro" id="IPR007219">
    <property type="entry name" value="XnlR_reg_dom"/>
</dbReference>
<dbReference type="OrthoDB" id="4236860at2759"/>
<dbReference type="CDD" id="cd00067">
    <property type="entry name" value="GAL4"/>
    <property type="match status" value="1"/>
</dbReference>
<feature type="compositionally biased region" description="Low complexity" evidence="7">
    <location>
        <begin position="101"/>
        <end position="113"/>
    </location>
</feature>
<proteinExistence type="predicted"/>
<evidence type="ECO:0000313" key="10">
    <source>
        <dbReference type="Proteomes" id="UP000326950"/>
    </source>
</evidence>
<dbReference type="GO" id="GO:0005634">
    <property type="term" value="C:nucleus"/>
    <property type="evidence" value="ECO:0007669"/>
    <property type="project" value="TreeGrafter"/>
</dbReference>
<dbReference type="InterPro" id="IPR051430">
    <property type="entry name" value="Fungal_TF_Env_Response"/>
</dbReference>
<dbReference type="EMBL" id="ML738661">
    <property type="protein sequence ID" value="KAE8160183.1"/>
    <property type="molecule type" value="Genomic_DNA"/>
</dbReference>
<dbReference type="PROSITE" id="PS00463">
    <property type="entry name" value="ZN2_CY6_FUNGAL_1"/>
    <property type="match status" value="1"/>
</dbReference>
<sequence>MQRKRRRKIWSCGECRRRKVQCDRSLPVCNRCSSSGKAAYCAYVDDVDGIAENDLRTQAPASRVNGRFRMTAFGHHAEDTNNPSSEVEALKERLARLESLLSQSQGQTSSRTSPAALHPSEPNHQRNAYNNTDDKDKHDTHLRGQSFDTKFNGQTHISLLIRNIPGLLHFTREAFDAFPALDKARHAFHKRETHVPIQPQTTSTPEKNLWSLLPPRDEMDTLIRDYLDSFECIYHVLHLPRFKAMYEELWKNQPSVDENFLCLVLLLVAIALCFGSTTPDRRVSRHQSHRDRATMLIQSCEGWLQTRLPIYNSLLNFQVNFILLLARQLNGQWYKQTWANAGKILRCFMCAGMHREPSTLGVNISLEEREIRRRLWVAVAEFELQAAFEQGMPAVLWSQQCDMQPPSNIPDELLAQSSDGTKPTRDFTESSYLSASAKSIGLRHSLNTLLNDTLEPITFEEIKDFTDKLFFALKIIPNWTATRSKPVSALLAINVHQYQLALHLRCLRQSISPAEEIFSRTIVWETAKEMIKIHKAVQMHGSNLLELLCGDHVRAALSLCYVYMTASPAAHTLFPKVAEPWIFQTMMDAISLMENRVDRYGGDQRQLWITIAGNALMRVRDEPHRREYFMKEAVDHLVNFFYDILATSPLNTENEITQPQGSIEGPDEWLHNPSFREAGLNEKLWPMDSWEFENFNFDDLRDVFTLE</sequence>
<name>A0A5N6UP23_ASPTM</name>
<evidence type="ECO:0000259" key="8">
    <source>
        <dbReference type="PROSITE" id="PS50048"/>
    </source>
</evidence>
<keyword evidence="4" id="KW-0238">DNA-binding</keyword>
<dbReference type="SMART" id="SM00066">
    <property type="entry name" value="GAL4"/>
    <property type="match status" value="1"/>
</dbReference>
<keyword evidence="3" id="KW-0805">Transcription regulation</keyword>
<dbReference type="Pfam" id="PF00172">
    <property type="entry name" value="Zn_clus"/>
    <property type="match status" value="1"/>
</dbReference>
<dbReference type="PANTHER" id="PTHR31944:SF131">
    <property type="entry name" value="HEME-RESPONSIVE ZINC FINGER TRANSCRIPTION FACTOR HAP1"/>
    <property type="match status" value="1"/>
</dbReference>
<reference evidence="9 10" key="1">
    <citation type="submission" date="2019-04" db="EMBL/GenBank/DDBJ databases">
        <title>Friends and foes A comparative genomics study of 23 Aspergillus species from section Flavi.</title>
        <authorList>
            <consortium name="DOE Joint Genome Institute"/>
            <person name="Kjaerbolling I."/>
            <person name="Vesth T."/>
            <person name="Frisvad J.C."/>
            <person name="Nybo J.L."/>
            <person name="Theobald S."/>
            <person name="Kildgaard S."/>
            <person name="Isbrandt T."/>
            <person name="Kuo A."/>
            <person name="Sato A."/>
            <person name="Lyhne E.K."/>
            <person name="Kogle M.E."/>
            <person name="Wiebenga A."/>
            <person name="Kun R.S."/>
            <person name="Lubbers R.J."/>
            <person name="Makela M.R."/>
            <person name="Barry K."/>
            <person name="Chovatia M."/>
            <person name="Clum A."/>
            <person name="Daum C."/>
            <person name="Haridas S."/>
            <person name="He G."/>
            <person name="LaButti K."/>
            <person name="Lipzen A."/>
            <person name="Mondo S."/>
            <person name="Riley R."/>
            <person name="Salamov A."/>
            <person name="Simmons B.A."/>
            <person name="Magnuson J.K."/>
            <person name="Henrissat B."/>
            <person name="Mortensen U.H."/>
            <person name="Larsen T.O."/>
            <person name="Devries R.P."/>
            <person name="Grigoriev I.V."/>
            <person name="Machida M."/>
            <person name="Baker S.E."/>
            <person name="Andersen M.R."/>
        </authorList>
    </citation>
    <scope>NUCLEOTIDE SEQUENCE [LARGE SCALE GENOMIC DNA]</scope>
    <source>
        <strain evidence="9 10">CBS 117626</strain>
    </source>
</reference>
<evidence type="ECO:0000256" key="1">
    <source>
        <dbReference type="ARBA" id="ARBA00022723"/>
    </source>
</evidence>
<evidence type="ECO:0000256" key="2">
    <source>
        <dbReference type="ARBA" id="ARBA00022833"/>
    </source>
</evidence>
<dbReference type="Gene3D" id="4.10.240.10">
    <property type="entry name" value="Zn(2)-C6 fungal-type DNA-binding domain"/>
    <property type="match status" value="1"/>
</dbReference>
<protein>
    <recommendedName>
        <fullName evidence="8">Zn(2)-C6 fungal-type domain-containing protein</fullName>
    </recommendedName>
</protein>
<accession>A0A5N6UP23</accession>
<dbReference type="GO" id="GO:0000978">
    <property type="term" value="F:RNA polymerase II cis-regulatory region sequence-specific DNA binding"/>
    <property type="evidence" value="ECO:0007669"/>
    <property type="project" value="TreeGrafter"/>
</dbReference>
<dbReference type="PANTHER" id="PTHR31944">
    <property type="entry name" value="HEME-RESPONSIVE ZINC FINGER TRANSCRIPTION FACTOR HAP1"/>
    <property type="match status" value="1"/>
</dbReference>
<dbReference type="PROSITE" id="PS50048">
    <property type="entry name" value="ZN2_CY6_FUNGAL_2"/>
    <property type="match status" value="1"/>
</dbReference>
<keyword evidence="2" id="KW-0862">Zinc</keyword>
<evidence type="ECO:0000256" key="4">
    <source>
        <dbReference type="ARBA" id="ARBA00023125"/>
    </source>
</evidence>
<evidence type="ECO:0000256" key="6">
    <source>
        <dbReference type="ARBA" id="ARBA00023242"/>
    </source>
</evidence>
<evidence type="ECO:0000256" key="3">
    <source>
        <dbReference type="ARBA" id="ARBA00023015"/>
    </source>
</evidence>
<dbReference type="Pfam" id="PF04082">
    <property type="entry name" value="Fungal_trans"/>
    <property type="match status" value="1"/>
</dbReference>
<keyword evidence="10" id="KW-1185">Reference proteome</keyword>
<feature type="domain" description="Zn(2)-C6 fungal-type" evidence="8">
    <location>
        <begin position="11"/>
        <end position="43"/>
    </location>
</feature>
<keyword evidence="1" id="KW-0479">Metal-binding</keyword>
<gene>
    <name evidence="9" type="ORF">BDV40DRAFT_314010</name>
</gene>
<keyword evidence="5" id="KW-0804">Transcription</keyword>
<dbReference type="InterPro" id="IPR036864">
    <property type="entry name" value="Zn2-C6_fun-type_DNA-bd_sf"/>
</dbReference>
<dbReference type="CDD" id="cd12148">
    <property type="entry name" value="fungal_TF_MHR"/>
    <property type="match status" value="1"/>
</dbReference>
<evidence type="ECO:0000313" key="9">
    <source>
        <dbReference type="EMBL" id="KAE8160183.1"/>
    </source>
</evidence>
<feature type="region of interest" description="Disordered" evidence="7">
    <location>
        <begin position="101"/>
        <end position="148"/>
    </location>
</feature>
<feature type="compositionally biased region" description="Basic and acidic residues" evidence="7">
    <location>
        <begin position="132"/>
        <end position="142"/>
    </location>
</feature>
<dbReference type="GO" id="GO:0001228">
    <property type="term" value="F:DNA-binding transcription activator activity, RNA polymerase II-specific"/>
    <property type="evidence" value="ECO:0007669"/>
    <property type="project" value="TreeGrafter"/>
</dbReference>
<keyword evidence="6" id="KW-0539">Nucleus</keyword>
<evidence type="ECO:0000256" key="7">
    <source>
        <dbReference type="SAM" id="MobiDB-lite"/>
    </source>
</evidence>
<dbReference type="Proteomes" id="UP000326950">
    <property type="component" value="Unassembled WGS sequence"/>
</dbReference>
<dbReference type="InterPro" id="IPR001138">
    <property type="entry name" value="Zn2Cys6_DnaBD"/>
</dbReference>
<dbReference type="GO" id="GO:0006351">
    <property type="term" value="P:DNA-templated transcription"/>
    <property type="evidence" value="ECO:0007669"/>
    <property type="project" value="InterPro"/>
</dbReference>